<keyword evidence="2" id="KW-0472">Membrane</keyword>
<reference evidence="4" key="1">
    <citation type="submission" date="2018-09" db="EMBL/GenBank/DDBJ databases">
        <title>Genome sequencing of strain 2DFWR-13.</title>
        <authorList>
            <person name="Heo J."/>
            <person name="Kim S.-J."/>
            <person name="Kwon S.-W."/>
        </authorList>
    </citation>
    <scope>NUCLEOTIDE SEQUENCE [LARGE SCALE GENOMIC DNA]</scope>
    <source>
        <strain evidence="4">2DFWR-13</strain>
    </source>
</reference>
<protein>
    <submittedName>
        <fullName evidence="3">Uncharacterized protein</fullName>
    </submittedName>
</protein>
<evidence type="ECO:0000256" key="1">
    <source>
        <dbReference type="SAM" id="MobiDB-lite"/>
    </source>
</evidence>
<evidence type="ECO:0000313" key="3">
    <source>
        <dbReference type="EMBL" id="AYF97066.1"/>
    </source>
</evidence>
<evidence type="ECO:0000256" key="2">
    <source>
        <dbReference type="SAM" id="Phobius"/>
    </source>
</evidence>
<dbReference type="KEGG" id="lyd:D7I47_01585"/>
<keyword evidence="2" id="KW-0812">Transmembrane</keyword>
<accession>A0A387B7K4</accession>
<dbReference type="OrthoDB" id="5126275at2"/>
<sequence>MHEAYEQLMQGVALVLGVLGLHGPGVDLATLGAAALVGALAVAIAVLVRATLAAAPRHMTVGLRARRHAILLGHLPDASHPDARGHVRSRAPGRAAQAA</sequence>
<organism evidence="3 4">
    <name type="scientific">Protaetiibacter intestinalis</name>
    <dbReference type="NCBI Taxonomy" id="2419774"/>
    <lineage>
        <taxon>Bacteria</taxon>
        <taxon>Bacillati</taxon>
        <taxon>Actinomycetota</taxon>
        <taxon>Actinomycetes</taxon>
        <taxon>Micrococcales</taxon>
        <taxon>Microbacteriaceae</taxon>
        <taxon>Protaetiibacter</taxon>
    </lineage>
</organism>
<gene>
    <name evidence="3" type="ORF">D7I47_01585</name>
</gene>
<name>A0A387B7K4_9MICO</name>
<proteinExistence type="predicted"/>
<dbReference type="RefSeq" id="WP_120761417.1">
    <property type="nucleotide sequence ID" value="NZ_CP032630.1"/>
</dbReference>
<dbReference type="EMBL" id="CP032630">
    <property type="protein sequence ID" value="AYF97066.1"/>
    <property type="molecule type" value="Genomic_DNA"/>
</dbReference>
<dbReference type="Proteomes" id="UP000278886">
    <property type="component" value="Chromosome"/>
</dbReference>
<feature type="transmembrane region" description="Helical" evidence="2">
    <location>
        <begin position="28"/>
        <end position="48"/>
    </location>
</feature>
<keyword evidence="2" id="KW-1133">Transmembrane helix</keyword>
<feature type="region of interest" description="Disordered" evidence="1">
    <location>
        <begin position="75"/>
        <end position="99"/>
    </location>
</feature>
<dbReference type="AlphaFoldDB" id="A0A387B7K4"/>
<keyword evidence="4" id="KW-1185">Reference proteome</keyword>
<evidence type="ECO:0000313" key="4">
    <source>
        <dbReference type="Proteomes" id="UP000278886"/>
    </source>
</evidence>